<dbReference type="PROSITE" id="PS51286">
    <property type="entry name" value="RAP"/>
    <property type="match status" value="1"/>
</dbReference>
<evidence type="ECO:0000259" key="1">
    <source>
        <dbReference type="PROSITE" id="PS51286"/>
    </source>
</evidence>
<proteinExistence type="predicted"/>
<keyword evidence="2" id="KW-1185">Reference proteome</keyword>
<dbReference type="AlphaFoldDB" id="A0A6J0BGI9"/>
<sequence length="679" mass="79250">MFKHLLKRRSEVFITVGRRATKRQLSNNAASSWFVERDEKKTLLQNVRKNFPARRNVGYEYASNPNHAIPEQSAEILTIFGVFNNAEDQYAHSVMEAREAYAENLVQPLPGCTEEIAEDEIENYLNKSWKALPIEEIIYAFKRITYYAKKNDECIIDEKYNKFIKYLIANCEKFTDSELSDVLRFIALWPPKYTKKDECFKSFYKALDKECIRRAPNWSYNELLYFCDHWYFLRLLKYTDFSWYIMGKTISKPSKLTPTNLVQFMFYVQCCRWRPGNMYNFEYHLESCVNELDLSELAVISMGFFKSQTPIRNAKLLMKIIQRVIKDIDMVNEICLSAFMKSIRLSTKLHQEHDIIWELISSTLSQIPRLSVQAVVHILATCVKLRLYHPEVLTACVKRFIETKKNARLKDLERLTLGLSCFNFTSDQYPNIYEIILDELRDDSRVEELERYATSLANCLQYLSTVNVYPKDLISMVLDPNNLRLTYGPTAYSIPIPILFIDANVEIEVPDYTGPRLGIKSRTTITKLIVTPPPKKDVLKLSARHRLVVQIMNTFEAIFDSSEMMHLDWVLPQFTDGDVIICLDNNGSPLPVKQIMSEIPFGEIKRAPKVYPEGSKWLAVFICSQTCYIKGTNLLLGKDLVKIRLLEKIGYKPVIIPWTEWYATQLDQKQYLKHKILEE</sequence>
<dbReference type="InParanoid" id="A0A6J0BGI9"/>
<protein>
    <submittedName>
        <fullName evidence="3">Uncharacterized protein LOC107219750</fullName>
    </submittedName>
</protein>
<dbReference type="Proteomes" id="UP000829291">
    <property type="component" value="Chromosome 6"/>
</dbReference>
<dbReference type="KEGG" id="nlo:107219750"/>
<dbReference type="OrthoDB" id="10064757at2759"/>
<dbReference type="Pfam" id="PF08373">
    <property type="entry name" value="RAP"/>
    <property type="match status" value="1"/>
</dbReference>
<evidence type="ECO:0000313" key="2">
    <source>
        <dbReference type="Proteomes" id="UP000829291"/>
    </source>
</evidence>
<gene>
    <name evidence="3" type="primary">LOC107219750</name>
</gene>
<reference evidence="3" key="1">
    <citation type="submission" date="2025-08" db="UniProtKB">
        <authorList>
            <consortium name="RefSeq"/>
        </authorList>
    </citation>
    <scope>IDENTIFICATION</scope>
    <source>
        <tissue evidence="3">Thorax and Abdomen</tissue>
    </source>
</reference>
<dbReference type="GeneID" id="107219750"/>
<accession>A0A6J0BGI9</accession>
<name>A0A6J0BGI9_NEOLC</name>
<dbReference type="InterPro" id="IPR013584">
    <property type="entry name" value="RAP"/>
</dbReference>
<organism evidence="3">
    <name type="scientific">Neodiprion lecontei</name>
    <name type="common">Redheaded pine sawfly</name>
    <dbReference type="NCBI Taxonomy" id="441921"/>
    <lineage>
        <taxon>Eukaryota</taxon>
        <taxon>Metazoa</taxon>
        <taxon>Ecdysozoa</taxon>
        <taxon>Arthropoda</taxon>
        <taxon>Hexapoda</taxon>
        <taxon>Insecta</taxon>
        <taxon>Pterygota</taxon>
        <taxon>Neoptera</taxon>
        <taxon>Endopterygota</taxon>
        <taxon>Hymenoptera</taxon>
        <taxon>Tenthredinoidea</taxon>
        <taxon>Diprionidae</taxon>
        <taxon>Diprioninae</taxon>
        <taxon>Neodiprion</taxon>
    </lineage>
</organism>
<dbReference type="FunCoup" id="A0A6J0BGI9">
    <property type="interactions" value="605"/>
</dbReference>
<feature type="domain" description="RAP" evidence="1">
    <location>
        <begin position="618"/>
        <end position="674"/>
    </location>
</feature>
<dbReference type="RefSeq" id="XP_015513566.1">
    <property type="nucleotide sequence ID" value="XM_015658080.2"/>
</dbReference>
<evidence type="ECO:0000313" key="3">
    <source>
        <dbReference type="RefSeq" id="XP_015513566.1"/>
    </source>
</evidence>
<dbReference type="SMART" id="SM00952">
    <property type="entry name" value="RAP"/>
    <property type="match status" value="1"/>
</dbReference>